<dbReference type="GO" id="GO:1903607">
    <property type="term" value="P:cytochrome c biosynthetic process"/>
    <property type="evidence" value="ECO:0007669"/>
    <property type="project" value="TreeGrafter"/>
</dbReference>
<keyword evidence="11 12" id="KW-0472">Membrane</keyword>
<dbReference type="AlphaFoldDB" id="A0A5J6WJV7"/>
<name>A0A5J6WJV7_MORMI</name>
<feature type="transmembrane region" description="Helical" evidence="12">
    <location>
        <begin position="15"/>
        <end position="39"/>
    </location>
</feature>
<dbReference type="Proteomes" id="UP000327424">
    <property type="component" value="Chromosome"/>
</dbReference>
<keyword evidence="14" id="KW-1185">Reference proteome</keyword>
<evidence type="ECO:0000256" key="7">
    <source>
        <dbReference type="ARBA" id="ARBA00022519"/>
    </source>
</evidence>
<protein>
    <recommendedName>
        <fullName evidence="4 12">Heme exporter protein D</fullName>
    </recommendedName>
</protein>
<evidence type="ECO:0000313" key="14">
    <source>
        <dbReference type="Proteomes" id="UP000327424"/>
    </source>
</evidence>
<keyword evidence="10 12" id="KW-1133">Transmembrane helix</keyword>
<accession>A0A5J6WJV7</accession>
<dbReference type="GO" id="GO:0017004">
    <property type="term" value="P:cytochrome complex assembly"/>
    <property type="evidence" value="ECO:0007669"/>
    <property type="project" value="UniProtKB-KW"/>
</dbReference>
<dbReference type="RefSeq" id="WP_019441921.1">
    <property type="nucleotide sequence ID" value="NZ_ALOE01000023.1"/>
</dbReference>
<evidence type="ECO:0000256" key="2">
    <source>
        <dbReference type="ARBA" id="ARBA00004377"/>
    </source>
</evidence>
<evidence type="ECO:0000256" key="12">
    <source>
        <dbReference type="RuleBase" id="RU363101"/>
    </source>
</evidence>
<dbReference type="NCBIfam" id="TIGR03141">
    <property type="entry name" value="cytochro_ccmD"/>
    <property type="match status" value="1"/>
</dbReference>
<dbReference type="GO" id="GO:0015886">
    <property type="term" value="P:heme transport"/>
    <property type="evidence" value="ECO:0007669"/>
    <property type="project" value="InterPro"/>
</dbReference>
<evidence type="ECO:0000256" key="4">
    <source>
        <dbReference type="ARBA" id="ARBA00016461"/>
    </source>
</evidence>
<evidence type="ECO:0000256" key="9">
    <source>
        <dbReference type="ARBA" id="ARBA00022748"/>
    </source>
</evidence>
<keyword evidence="6 12" id="KW-1003">Cell membrane</keyword>
<dbReference type="InterPro" id="IPR052075">
    <property type="entry name" value="Heme_exporter_D"/>
</dbReference>
<dbReference type="PANTHER" id="PTHR37531:SF1">
    <property type="entry name" value="HEME EXPORTER PROTEIN D"/>
    <property type="match status" value="1"/>
</dbReference>
<dbReference type="EMBL" id="CP044399">
    <property type="protein sequence ID" value="QFI36692.1"/>
    <property type="molecule type" value="Genomic_DNA"/>
</dbReference>
<reference evidence="13 14" key="1">
    <citation type="submission" date="2019-09" db="EMBL/GenBank/DDBJ databases">
        <title>Hybrid Assembly of the complete Genome of the Deep-Sea Bacterium Moritella marina from long Nanopore and Illumina reads.</title>
        <authorList>
            <person name="Magin S."/>
            <person name="Georgoulis A."/>
            <person name="Papadimitriou K."/>
            <person name="Iliakis G."/>
            <person name="Vorgias C.E."/>
        </authorList>
    </citation>
    <scope>NUCLEOTIDE SEQUENCE [LARGE SCALE GENOMIC DNA]</scope>
    <source>
        <strain evidence="13 14">MP-1</strain>
    </source>
</reference>
<evidence type="ECO:0000256" key="1">
    <source>
        <dbReference type="ARBA" id="ARBA00002442"/>
    </source>
</evidence>
<dbReference type="GO" id="GO:0005886">
    <property type="term" value="C:plasma membrane"/>
    <property type="evidence" value="ECO:0007669"/>
    <property type="project" value="UniProtKB-SubCell"/>
</dbReference>
<evidence type="ECO:0000256" key="8">
    <source>
        <dbReference type="ARBA" id="ARBA00022692"/>
    </source>
</evidence>
<evidence type="ECO:0000313" key="13">
    <source>
        <dbReference type="EMBL" id="QFI36692.1"/>
    </source>
</evidence>
<sequence length="68" mass="7893">MQFDSFSAFLAMGGYGFYVWLAVAFSLLTLGSLTITTIIKRRQIIHEIKNKHQRIQRMRAAEKMENTL</sequence>
<evidence type="ECO:0000256" key="10">
    <source>
        <dbReference type="ARBA" id="ARBA00022989"/>
    </source>
</evidence>
<keyword evidence="9 12" id="KW-0201">Cytochrome c-type biogenesis</keyword>
<evidence type="ECO:0000256" key="11">
    <source>
        <dbReference type="ARBA" id="ARBA00023136"/>
    </source>
</evidence>
<proteinExistence type="inferred from homology"/>
<gene>
    <name evidence="13" type="primary">ccmD</name>
    <name evidence="13" type="ORF">FR932_02035</name>
</gene>
<keyword evidence="5 12" id="KW-0813">Transport</keyword>
<keyword evidence="7 12" id="KW-0997">Cell inner membrane</keyword>
<dbReference type="KEGG" id="mmaa:FR932_02035"/>
<evidence type="ECO:0000256" key="5">
    <source>
        <dbReference type="ARBA" id="ARBA00022448"/>
    </source>
</evidence>
<evidence type="ECO:0000256" key="6">
    <source>
        <dbReference type="ARBA" id="ARBA00022475"/>
    </source>
</evidence>
<comment type="subcellular location">
    <subcellularLocation>
        <location evidence="2 12">Cell inner membrane</location>
        <topology evidence="2 12">Single-pass membrane protein</topology>
    </subcellularLocation>
</comment>
<organism evidence="13 14">
    <name type="scientific">Moritella marina ATCC 15381</name>
    <dbReference type="NCBI Taxonomy" id="1202962"/>
    <lineage>
        <taxon>Bacteria</taxon>
        <taxon>Pseudomonadati</taxon>
        <taxon>Pseudomonadota</taxon>
        <taxon>Gammaproteobacteria</taxon>
        <taxon>Alteromonadales</taxon>
        <taxon>Moritellaceae</taxon>
        <taxon>Moritella</taxon>
    </lineage>
</organism>
<evidence type="ECO:0000256" key="3">
    <source>
        <dbReference type="ARBA" id="ARBA00008741"/>
    </source>
</evidence>
<comment type="function">
    <text evidence="1 12">Required for the export of heme to the periplasm for the biogenesis of c-type cytochromes.</text>
</comment>
<dbReference type="PANTHER" id="PTHR37531">
    <property type="entry name" value="HEME EXPORTER PROTEIN D"/>
    <property type="match status" value="1"/>
</dbReference>
<dbReference type="InterPro" id="IPR007078">
    <property type="entry name" value="Haem_export_protD_CcmD"/>
</dbReference>
<comment type="similarity">
    <text evidence="3 12">Belongs to the CcmD/CycX/HelD family.</text>
</comment>
<keyword evidence="8 12" id="KW-0812">Transmembrane</keyword>
<dbReference type="Pfam" id="PF04995">
    <property type="entry name" value="CcmD"/>
    <property type="match status" value="1"/>
</dbReference>